<protein>
    <submittedName>
        <fullName evidence="1">Uncharacterized protein</fullName>
    </submittedName>
</protein>
<dbReference type="InterPro" id="IPR038765">
    <property type="entry name" value="Papain-like_cys_pep_sf"/>
</dbReference>
<dbReference type="AlphaFoldDB" id="A0A6F8ZF69"/>
<reference evidence="1 2" key="1">
    <citation type="submission" date="2020-02" db="EMBL/GenBank/DDBJ databases">
        <authorList>
            <person name="Hogendoorn C."/>
        </authorList>
    </citation>
    <scope>NUCLEOTIDE SEQUENCE [LARGE SCALE GENOMIC DNA]</scope>
    <source>
        <strain evidence="1">R501</strain>
    </source>
</reference>
<keyword evidence="2" id="KW-1185">Reference proteome</keyword>
<accession>A0A6F8ZF69</accession>
<dbReference type="Gene3D" id="3.90.1720.10">
    <property type="entry name" value="endopeptidase domain like (from Nostoc punctiforme)"/>
    <property type="match status" value="1"/>
</dbReference>
<evidence type="ECO:0000313" key="2">
    <source>
        <dbReference type="Proteomes" id="UP000503399"/>
    </source>
</evidence>
<dbReference type="EMBL" id="LR778114">
    <property type="protein sequence ID" value="CAB1128310.1"/>
    <property type="molecule type" value="Genomic_DNA"/>
</dbReference>
<sequence length="169" mass="18613">MYRPQELEPGMVLLMTEGPRRNLLDCLIAWSTANPFVHACLVGEGTLIDPLWRVVEHPLDRYAANGWAFRVPEADAAVRAQAVAWAQARLGRVYGLAELLADGARFDLHWLPLGGRWHPRHWTCSGFVAMAYRAAGLPLTLAPYPAPADLSYSPRLAGPRPWEAGPGPP</sequence>
<organism evidence="1 2">
    <name type="scientific">Candidatus Hydrogenisulfobacillus filiaventi</name>
    <dbReference type="NCBI Taxonomy" id="2707344"/>
    <lineage>
        <taxon>Bacteria</taxon>
        <taxon>Bacillati</taxon>
        <taxon>Bacillota</taxon>
        <taxon>Clostridia</taxon>
        <taxon>Eubacteriales</taxon>
        <taxon>Clostridiales Family XVII. Incertae Sedis</taxon>
        <taxon>Candidatus Hydrogenisulfobacillus</taxon>
    </lineage>
</organism>
<evidence type="ECO:0000313" key="1">
    <source>
        <dbReference type="EMBL" id="CAB1128310.1"/>
    </source>
</evidence>
<dbReference type="Proteomes" id="UP000503399">
    <property type="component" value="Chromosome"/>
</dbReference>
<dbReference type="KEGG" id="hfv:R50_0804"/>
<gene>
    <name evidence="1" type="ORF">R50_0804</name>
</gene>
<proteinExistence type="predicted"/>
<name>A0A6F8ZF69_9FIRM</name>
<dbReference type="SUPFAM" id="SSF54001">
    <property type="entry name" value="Cysteine proteinases"/>
    <property type="match status" value="1"/>
</dbReference>